<evidence type="ECO:0000256" key="7">
    <source>
        <dbReference type="PIRSR" id="PIRSR000463-1"/>
    </source>
</evidence>
<feature type="signal peptide" evidence="8">
    <location>
        <begin position="1"/>
        <end position="29"/>
    </location>
</feature>
<keyword evidence="5" id="KW-0808">Transferase</keyword>
<evidence type="ECO:0000259" key="9">
    <source>
        <dbReference type="SMART" id="SM00642"/>
    </source>
</evidence>
<dbReference type="InterPro" id="IPR013780">
    <property type="entry name" value="Glyco_hydro_b"/>
</dbReference>
<dbReference type="Pfam" id="PF02806">
    <property type="entry name" value="Alpha-amylase_C"/>
    <property type="match status" value="1"/>
</dbReference>
<dbReference type="InterPro" id="IPR006047">
    <property type="entry name" value="GH13_cat_dom"/>
</dbReference>
<dbReference type="FunFam" id="2.60.40.10:FF:000250">
    <property type="entry name" value="1,4-alpha-glucan-branching enzyme, chloroplastic/amyloplastic"/>
    <property type="match status" value="1"/>
</dbReference>
<evidence type="ECO:0000256" key="6">
    <source>
        <dbReference type="ARBA" id="ARBA00060592"/>
    </source>
</evidence>
<evidence type="ECO:0000256" key="1">
    <source>
        <dbReference type="ARBA" id="ARBA00000826"/>
    </source>
</evidence>
<comment type="pathway">
    <text evidence="6">Glycan biosynthesis.</text>
</comment>
<dbReference type="PANTHER" id="PTHR43651">
    <property type="entry name" value="1,4-ALPHA-GLUCAN-BRANCHING ENZYME"/>
    <property type="match status" value="1"/>
</dbReference>
<dbReference type="PANTHER" id="PTHR43651:SF3">
    <property type="entry name" value="1,4-ALPHA-GLUCAN-BRANCHING ENZYME"/>
    <property type="match status" value="1"/>
</dbReference>
<dbReference type="FunFam" id="2.60.40.1180:FF:000003">
    <property type="entry name" value="1,4-alpha-glucan-branching enzyme, chloroplastic/amyloplastic"/>
    <property type="match status" value="1"/>
</dbReference>
<evidence type="ECO:0000313" key="10">
    <source>
        <dbReference type="EMBL" id="CAD8799302.1"/>
    </source>
</evidence>
<feature type="chain" id="PRO_5031220376" description="1,4-alpha-glucan branching enzyme" evidence="8">
    <location>
        <begin position="30"/>
        <end position="782"/>
    </location>
</feature>
<evidence type="ECO:0000256" key="5">
    <source>
        <dbReference type="ARBA" id="ARBA00022679"/>
    </source>
</evidence>
<dbReference type="SMART" id="SM00642">
    <property type="entry name" value="Aamy"/>
    <property type="match status" value="1"/>
</dbReference>
<evidence type="ECO:0000256" key="4">
    <source>
        <dbReference type="ARBA" id="ARBA00022676"/>
    </source>
</evidence>
<dbReference type="PIRSF" id="PIRSF000463">
    <property type="entry name" value="GlgB"/>
    <property type="match status" value="1"/>
</dbReference>
<feature type="active site" description="Proton donor" evidence="7">
    <location>
        <position position="494"/>
    </location>
</feature>
<accession>A0A7S0YYC6</accession>
<dbReference type="CDD" id="cd11321">
    <property type="entry name" value="AmyAc_bac_euk_BE"/>
    <property type="match status" value="1"/>
</dbReference>
<dbReference type="Gene3D" id="2.60.40.10">
    <property type="entry name" value="Immunoglobulins"/>
    <property type="match status" value="1"/>
</dbReference>
<evidence type="ECO:0000256" key="8">
    <source>
        <dbReference type="SAM" id="SignalP"/>
    </source>
</evidence>
<gene>
    <name evidence="10" type="ORF">HTEP1355_LOCUS12943</name>
</gene>
<evidence type="ECO:0000256" key="3">
    <source>
        <dbReference type="ARBA" id="ARBA00012541"/>
    </source>
</evidence>
<keyword evidence="8" id="KW-0732">Signal</keyword>
<dbReference type="GO" id="GO:0005978">
    <property type="term" value="P:glycogen biosynthetic process"/>
    <property type="evidence" value="ECO:0007669"/>
    <property type="project" value="InterPro"/>
</dbReference>
<evidence type="ECO:0000256" key="2">
    <source>
        <dbReference type="ARBA" id="ARBA00009000"/>
    </source>
</evidence>
<dbReference type="FunFam" id="3.20.20.80:FF:000001">
    <property type="entry name" value="1,4-alpha-glucan branching enzyme"/>
    <property type="match status" value="1"/>
</dbReference>
<dbReference type="Pfam" id="PF00128">
    <property type="entry name" value="Alpha-amylase"/>
    <property type="match status" value="1"/>
</dbReference>
<dbReference type="GO" id="GO:0004553">
    <property type="term" value="F:hydrolase activity, hydrolyzing O-glycosyl compounds"/>
    <property type="evidence" value="ECO:0007669"/>
    <property type="project" value="InterPro"/>
</dbReference>
<dbReference type="InterPro" id="IPR004193">
    <property type="entry name" value="Glyco_hydro_13_N"/>
</dbReference>
<dbReference type="EC" id="2.4.1.18" evidence="3"/>
<dbReference type="InterPro" id="IPR006048">
    <property type="entry name" value="A-amylase/branching_C"/>
</dbReference>
<dbReference type="Gene3D" id="2.60.40.1180">
    <property type="entry name" value="Golgi alpha-mannosidase II"/>
    <property type="match status" value="1"/>
</dbReference>
<proteinExistence type="inferred from homology"/>
<dbReference type="InterPro" id="IPR013783">
    <property type="entry name" value="Ig-like_fold"/>
</dbReference>
<feature type="active site" description="Nucleophile" evidence="7">
    <location>
        <position position="439"/>
    </location>
</feature>
<comment type="catalytic activity">
    <reaction evidence="1">
        <text>Transfers a segment of a (1-&gt;4)-alpha-D-glucan chain to a primary hydroxy group in a similar glucan chain.</text>
        <dbReference type="EC" id="2.4.1.18"/>
    </reaction>
</comment>
<dbReference type="InterPro" id="IPR017853">
    <property type="entry name" value="GH"/>
</dbReference>
<dbReference type="GO" id="GO:0043169">
    <property type="term" value="F:cation binding"/>
    <property type="evidence" value="ECO:0007669"/>
    <property type="project" value="InterPro"/>
</dbReference>
<dbReference type="GO" id="GO:0003844">
    <property type="term" value="F:1,4-alpha-glucan branching enzyme activity"/>
    <property type="evidence" value="ECO:0007669"/>
    <property type="project" value="UniProtKB-EC"/>
</dbReference>
<dbReference type="EMBL" id="HBFN01022237">
    <property type="protein sequence ID" value="CAD8799302.1"/>
    <property type="molecule type" value="Transcribed_RNA"/>
</dbReference>
<dbReference type="InterPro" id="IPR014756">
    <property type="entry name" value="Ig_E-set"/>
</dbReference>
<dbReference type="GO" id="GO:0005737">
    <property type="term" value="C:cytoplasm"/>
    <property type="evidence" value="ECO:0007669"/>
    <property type="project" value="TreeGrafter"/>
</dbReference>
<keyword evidence="4" id="KW-0328">Glycosyltransferase</keyword>
<comment type="similarity">
    <text evidence="2">Belongs to the glycosyl hydrolase 13 family. GlgB subfamily.</text>
</comment>
<dbReference type="SUPFAM" id="SSF81296">
    <property type="entry name" value="E set domains"/>
    <property type="match status" value="1"/>
</dbReference>
<sequence>MMSQRRSFAAAGVASFCVLALISLPSAVALSHRTGRAAPILKGPLRSLTRKTKLLKPDGTMRLRGGVAEMEAARDMSYKDASTLEYKDWYQKPDPKWEDKDGCGVVQWDPSLEAWKGSLQHRYGKYKELKRNICKVEGSLENFAKGTEKFGVRRSTDPNKPGIIATEWAPNAQYLALFGDFNGWNRGAHPYSKDDFGVWHCFIPDNADGTSVIPHDSRYKIAITTSTGQETTRIPAWVTYTVQAPKGAPTHPGYDAVFWDPPKKFEFKSALPEQPKSLRIYEAHVGMSSEGEPNVNTYDLFRERVLPRIHRLGYNAIQFMAIQEHPYYASFGYHVTSLFAPSSRSGDPDSLKRLVDECHRLGMNVLLDVVHSHAAKNVEDGINNFDGTAHHYFHEGPEGYHTLWDSRIYNYSSWEVLRFLLSNLRWWLEEYKFDGFRFDGVTSILYTHHGMNHAFVHGYDDYFGTATDMDACVYLMLANDLIHSLRPGCISIAEDVSGMPTLSRPVCEGGFGFDYRLAMAAPDMWIKLLKEFTDDEWEMGYIVHTLTNRRYKEKVVCYCESHDQALVGDKTISFRLMDKEMYDGMSNLTPANLIVDRGIAMHKMIRMLTMSLGGEGYLNFMGNEFGHPEWIDFPRVGNDWSYHCARRQWSLADQTHLRYIHLNNFDAAMHGLEQTFPFLVEDCHEYVSLKNEGDKMIVAEKGELLFVFNLHPSNSYQGYRVGTSWGGKYKLVLDSDWPEFGGHYRNDRHQILHAKNEQWCGRPHYLEVYSPSRTVMVFAKAQ</sequence>
<dbReference type="CDD" id="cd02854">
    <property type="entry name" value="E_set_GBE_euk_N"/>
    <property type="match status" value="1"/>
</dbReference>
<protein>
    <recommendedName>
        <fullName evidence="3">1,4-alpha-glucan branching enzyme</fullName>
        <ecNumber evidence="3">2.4.1.18</ecNumber>
    </recommendedName>
</protein>
<dbReference type="InterPro" id="IPR037439">
    <property type="entry name" value="Branching_enzy"/>
</dbReference>
<dbReference type="AlphaFoldDB" id="A0A7S0YYC6"/>
<reference evidence="10" key="1">
    <citation type="submission" date="2021-01" db="EMBL/GenBank/DDBJ databases">
        <authorList>
            <person name="Corre E."/>
            <person name="Pelletier E."/>
            <person name="Niang G."/>
            <person name="Scheremetjew M."/>
            <person name="Finn R."/>
            <person name="Kale V."/>
            <person name="Holt S."/>
            <person name="Cochrane G."/>
            <person name="Meng A."/>
            <person name="Brown T."/>
            <person name="Cohen L."/>
        </authorList>
    </citation>
    <scope>NUCLEOTIDE SEQUENCE</scope>
    <source>
        <strain evidence="10">CCMP443</strain>
    </source>
</reference>
<feature type="domain" description="Glycosyl hydrolase family 13 catalytic" evidence="9">
    <location>
        <begin position="296"/>
        <end position="658"/>
    </location>
</feature>
<dbReference type="Gene3D" id="3.20.20.80">
    <property type="entry name" value="Glycosidases"/>
    <property type="match status" value="1"/>
</dbReference>
<dbReference type="SUPFAM" id="SSF51445">
    <property type="entry name" value="(Trans)glycosidases"/>
    <property type="match status" value="1"/>
</dbReference>
<dbReference type="Pfam" id="PF02922">
    <property type="entry name" value="CBM_48"/>
    <property type="match status" value="1"/>
</dbReference>
<dbReference type="SUPFAM" id="SSF51011">
    <property type="entry name" value="Glycosyl hydrolase domain"/>
    <property type="match status" value="1"/>
</dbReference>
<name>A0A7S0YYC6_9CRYP</name>
<organism evidence="10">
    <name type="scientific">Hemiselmis tepida</name>
    <dbReference type="NCBI Taxonomy" id="464990"/>
    <lineage>
        <taxon>Eukaryota</taxon>
        <taxon>Cryptophyceae</taxon>
        <taxon>Cryptomonadales</taxon>
        <taxon>Hemiselmidaceae</taxon>
        <taxon>Hemiselmis</taxon>
    </lineage>
</organism>